<feature type="compositionally biased region" description="Polar residues" evidence="1">
    <location>
        <begin position="474"/>
        <end position="489"/>
    </location>
</feature>
<dbReference type="Proteomes" id="UP001218188">
    <property type="component" value="Unassembled WGS sequence"/>
</dbReference>
<dbReference type="GO" id="GO:0051256">
    <property type="term" value="P:mitotic spindle midzone assembly"/>
    <property type="evidence" value="ECO:0007669"/>
    <property type="project" value="TreeGrafter"/>
</dbReference>
<dbReference type="PANTHER" id="PTHR19321:SF41">
    <property type="entry name" value="FASCETTO-RELATED"/>
    <property type="match status" value="1"/>
</dbReference>
<gene>
    <name evidence="2" type="ORF">C8F04DRAFT_1391546</name>
</gene>
<dbReference type="Gene3D" id="1.20.58.1520">
    <property type="match status" value="1"/>
</dbReference>
<dbReference type="Pfam" id="PF03999">
    <property type="entry name" value="MAP65_ASE1"/>
    <property type="match status" value="1"/>
</dbReference>
<feature type="region of interest" description="Disordered" evidence="1">
    <location>
        <begin position="452"/>
        <end position="567"/>
    </location>
</feature>
<feature type="compositionally biased region" description="Polar residues" evidence="1">
    <location>
        <begin position="555"/>
        <end position="567"/>
    </location>
</feature>
<dbReference type="PANTHER" id="PTHR19321">
    <property type="entry name" value="PROTEIN REGULATOR OF CYTOKINESIS 1 PRC1-RELATED"/>
    <property type="match status" value="1"/>
</dbReference>
<proteinExistence type="predicted"/>
<evidence type="ECO:0000256" key="1">
    <source>
        <dbReference type="SAM" id="MobiDB-lite"/>
    </source>
</evidence>
<organism evidence="2 3">
    <name type="scientific">Mycena alexandri</name>
    <dbReference type="NCBI Taxonomy" id="1745969"/>
    <lineage>
        <taxon>Eukaryota</taxon>
        <taxon>Fungi</taxon>
        <taxon>Dikarya</taxon>
        <taxon>Basidiomycota</taxon>
        <taxon>Agaricomycotina</taxon>
        <taxon>Agaricomycetes</taxon>
        <taxon>Agaricomycetidae</taxon>
        <taxon>Agaricales</taxon>
        <taxon>Marasmiineae</taxon>
        <taxon>Mycenaceae</taxon>
        <taxon>Mycena</taxon>
    </lineage>
</organism>
<evidence type="ECO:0000313" key="2">
    <source>
        <dbReference type="EMBL" id="KAJ7040686.1"/>
    </source>
</evidence>
<keyword evidence="3" id="KW-1185">Reference proteome</keyword>
<dbReference type="GO" id="GO:0005737">
    <property type="term" value="C:cytoplasm"/>
    <property type="evidence" value="ECO:0007669"/>
    <property type="project" value="TreeGrafter"/>
</dbReference>
<dbReference type="AlphaFoldDB" id="A0AAD6XAB6"/>
<dbReference type="InterPro" id="IPR007145">
    <property type="entry name" value="MAP65_Ase1_PRC1"/>
</dbReference>
<dbReference type="GO" id="GO:1990023">
    <property type="term" value="C:mitotic spindle midzone"/>
    <property type="evidence" value="ECO:0007669"/>
    <property type="project" value="TreeGrafter"/>
</dbReference>
<name>A0AAD6XAB6_9AGAR</name>
<reference evidence="2" key="1">
    <citation type="submission" date="2023-03" db="EMBL/GenBank/DDBJ databases">
        <title>Massive genome expansion in bonnet fungi (Mycena s.s.) driven by repeated elements and novel gene families across ecological guilds.</title>
        <authorList>
            <consortium name="Lawrence Berkeley National Laboratory"/>
            <person name="Harder C.B."/>
            <person name="Miyauchi S."/>
            <person name="Viragh M."/>
            <person name="Kuo A."/>
            <person name="Thoen E."/>
            <person name="Andreopoulos B."/>
            <person name="Lu D."/>
            <person name="Skrede I."/>
            <person name="Drula E."/>
            <person name="Henrissat B."/>
            <person name="Morin E."/>
            <person name="Kohler A."/>
            <person name="Barry K."/>
            <person name="LaButti K."/>
            <person name="Morin E."/>
            <person name="Salamov A."/>
            <person name="Lipzen A."/>
            <person name="Mereny Z."/>
            <person name="Hegedus B."/>
            <person name="Baldrian P."/>
            <person name="Stursova M."/>
            <person name="Weitz H."/>
            <person name="Taylor A."/>
            <person name="Grigoriev I.V."/>
            <person name="Nagy L.G."/>
            <person name="Martin F."/>
            <person name="Kauserud H."/>
        </authorList>
    </citation>
    <scope>NUCLEOTIDE SEQUENCE</scope>
    <source>
        <strain evidence="2">CBHHK200</strain>
    </source>
</reference>
<protein>
    <submittedName>
        <fullName evidence="2">Microtubule associated protein</fullName>
    </submittedName>
</protein>
<dbReference type="EMBL" id="JARJCM010000020">
    <property type="protein sequence ID" value="KAJ7040686.1"/>
    <property type="molecule type" value="Genomic_DNA"/>
</dbReference>
<dbReference type="GO" id="GO:0008017">
    <property type="term" value="F:microtubule binding"/>
    <property type="evidence" value="ECO:0007669"/>
    <property type="project" value="InterPro"/>
</dbReference>
<accession>A0AAD6XAB6</accession>
<sequence>MSLSSPLTLTTLLNSLHTHLQSQTQLLPTLHAQLGLPPSALEDELKTLQQQLMRSVEAQIDTRRKEALGGNVKATGSSLGELRKEKVLPVRYEMVTEYQEKLRQLYHTKLEQLTTLGNRLSALSRTLGPDFYPQDINDDGEYRDVTPERFSKLEKELVRGKGEVAKRLAHLSDTFIQIDWLYTELGMAPPIPDDDDYAPSTSRSSIGDDPFLTPSAIASLSEDTPPRLEVEPTHVLISWAMDLRASLEETKRRRETHIQAMYDQLEGLWKRLGVAEADMDAFVETHRGSTEETMGEYEEELERMLELKRERMGTFVGSAREEIDKLWDELMVGEEERMGWIPYFDDEHTEELLTIHEDEIRRLKEEKRMKAPLLAGYQAIFRHLLLGRGARDPGRLLREEKMRKRVSKEKPRLEQDLLTSIPAWEHEAGRPFLVHGQSILHILMQTVSAADQENAGPNNTGKRKPSPSGGPGARTTSVPVRATTPTPLSSYAPRAGNGVVTPAVRPAPGNSHSNSQPPNKRARTETTPSYGQGHGFGKPAVLGAHRGGNGGHGRSSPSKIPLSRTTPTGLPMPARGAPPPFGIFPPKPGHGAQTQAGYQALGHGRGPTTGYGGGAMRSASASVSTASISSAGSSFGVGGRYASAKGGPGQGALNMQAKAQRARRESFKPRASVDNTDLGASNAAAGVRWGFEGVMVKEEENEEY</sequence>
<feature type="region of interest" description="Disordered" evidence="1">
    <location>
        <begin position="657"/>
        <end position="679"/>
    </location>
</feature>
<comment type="caution">
    <text evidence="2">The sequence shown here is derived from an EMBL/GenBank/DDBJ whole genome shotgun (WGS) entry which is preliminary data.</text>
</comment>
<evidence type="ECO:0000313" key="3">
    <source>
        <dbReference type="Proteomes" id="UP001218188"/>
    </source>
</evidence>